<evidence type="ECO:0000313" key="3">
    <source>
        <dbReference type="Proteomes" id="UP000001058"/>
    </source>
</evidence>
<feature type="compositionally biased region" description="Low complexity" evidence="1">
    <location>
        <begin position="1028"/>
        <end position="1048"/>
    </location>
</feature>
<feature type="compositionally biased region" description="Low complexity" evidence="1">
    <location>
        <begin position="606"/>
        <end position="620"/>
    </location>
</feature>
<feature type="compositionally biased region" description="Low complexity" evidence="1">
    <location>
        <begin position="951"/>
        <end position="990"/>
    </location>
</feature>
<feature type="compositionally biased region" description="Basic and acidic residues" evidence="1">
    <location>
        <begin position="794"/>
        <end position="806"/>
    </location>
</feature>
<feature type="compositionally biased region" description="Low complexity" evidence="1">
    <location>
        <begin position="997"/>
        <end position="1008"/>
    </location>
</feature>
<feature type="region of interest" description="Disordered" evidence="1">
    <location>
        <begin position="103"/>
        <end position="187"/>
    </location>
</feature>
<dbReference type="Proteomes" id="UP000001058">
    <property type="component" value="Unassembled WGS sequence"/>
</dbReference>
<feature type="compositionally biased region" description="Low complexity" evidence="1">
    <location>
        <begin position="507"/>
        <end position="518"/>
    </location>
</feature>
<dbReference type="EMBL" id="GL378370">
    <property type="protein sequence ID" value="EFJ43741.1"/>
    <property type="molecule type" value="Genomic_DNA"/>
</dbReference>
<feature type="compositionally biased region" description="Low complexity" evidence="1">
    <location>
        <begin position="418"/>
        <end position="427"/>
    </location>
</feature>
<feature type="region of interest" description="Disordered" evidence="1">
    <location>
        <begin position="1244"/>
        <end position="1271"/>
    </location>
</feature>
<feature type="region of interest" description="Disordered" evidence="1">
    <location>
        <begin position="1"/>
        <end position="27"/>
    </location>
</feature>
<dbReference type="GeneID" id="9622116"/>
<protein>
    <submittedName>
        <fullName evidence="2">Uncharacterized protein</fullName>
    </submittedName>
</protein>
<evidence type="ECO:0000256" key="1">
    <source>
        <dbReference type="SAM" id="MobiDB-lite"/>
    </source>
</evidence>
<organism evidence="3">
    <name type="scientific">Volvox carteri f. nagariensis</name>
    <dbReference type="NCBI Taxonomy" id="3068"/>
    <lineage>
        <taxon>Eukaryota</taxon>
        <taxon>Viridiplantae</taxon>
        <taxon>Chlorophyta</taxon>
        <taxon>core chlorophytes</taxon>
        <taxon>Chlorophyceae</taxon>
        <taxon>CS clade</taxon>
        <taxon>Chlamydomonadales</taxon>
        <taxon>Volvocaceae</taxon>
        <taxon>Volvox</taxon>
    </lineage>
</organism>
<gene>
    <name evidence="2" type="ORF">VOLCADRAFT_96055</name>
</gene>
<keyword evidence="3" id="KW-1185">Reference proteome</keyword>
<feature type="compositionally biased region" description="Low complexity" evidence="1">
    <location>
        <begin position="347"/>
        <end position="368"/>
    </location>
</feature>
<feature type="compositionally biased region" description="Low complexity" evidence="1">
    <location>
        <begin position="1117"/>
        <end position="1161"/>
    </location>
</feature>
<feature type="compositionally biased region" description="Basic residues" evidence="1">
    <location>
        <begin position="369"/>
        <end position="380"/>
    </location>
</feature>
<reference evidence="2 3" key="1">
    <citation type="journal article" date="2010" name="Science">
        <title>Genomic analysis of organismal complexity in the multicellular green alga Volvox carteri.</title>
        <authorList>
            <person name="Prochnik S.E."/>
            <person name="Umen J."/>
            <person name="Nedelcu A.M."/>
            <person name="Hallmann A."/>
            <person name="Miller S.M."/>
            <person name="Nishii I."/>
            <person name="Ferris P."/>
            <person name="Kuo A."/>
            <person name="Mitros T."/>
            <person name="Fritz-Laylin L.K."/>
            <person name="Hellsten U."/>
            <person name="Chapman J."/>
            <person name="Simakov O."/>
            <person name="Rensing S.A."/>
            <person name="Terry A."/>
            <person name="Pangilinan J."/>
            <person name="Kapitonov V."/>
            <person name="Jurka J."/>
            <person name="Salamov A."/>
            <person name="Shapiro H."/>
            <person name="Schmutz J."/>
            <person name="Grimwood J."/>
            <person name="Lindquist E."/>
            <person name="Lucas S."/>
            <person name="Grigoriev I.V."/>
            <person name="Schmitt R."/>
            <person name="Kirk D."/>
            <person name="Rokhsar D.S."/>
        </authorList>
    </citation>
    <scope>NUCLEOTIDE SEQUENCE [LARGE SCALE GENOMIC DNA]</scope>
    <source>
        <strain evidence="3">f. Nagariensis / Eve</strain>
    </source>
</reference>
<feature type="compositionally biased region" description="Gly residues" evidence="1">
    <location>
        <begin position="254"/>
        <end position="263"/>
    </location>
</feature>
<dbReference type="KEGG" id="vcn:VOLCADRAFT_96055"/>
<feature type="compositionally biased region" description="Low complexity" evidence="1">
    <location>
        <begin position="1059"/>
        <end position="1085"/>
    </location>
</feature>
<sequence>MANIPVMDLSSSHKQSLSTMHSPRVAPGARVTTVTASLTGPKALPMRHVLQRMPTLQEQASTQGQGTWHHALTHETLQTIREVICSMAVEWKAAHLDLTARFTRTKQPQPQRPPQHAPMRMDAHLQRPQQQPDPARRGSDGTTPHPSGPPPTAHESGDAPPGPQNPHQFHPPSGTGWVSDAWPGTQPAQGVVERADGAVPSALLPANGAPTAAGPPSAGAAMSSAAGGSATTGNQQPRRSRWRDCNDSNTTKPAGGGDPGAGGREGHPPTELPSNTPYVRATWPPMSEPPRQQQPYGPGASGAPSGQGIAEGMPPDHAAAGGPNEAPPWVAAQQYAQHQGYPVPDGQQAPPMQQQQPAAYQPADVHNNQHPHPHHYQLQHHQHDQRVLPGASLPGQRVMPPDHTPGRPGGAYGPGGPLPFEAATGAPVGAGGAAAGRGSGGGGGPEGQPVSGLYGQPSGRPMSPQRVGYPHQGDGSNGPVGHGAVPPGHAGLPYGSGPPGQPETSYGAGPHPGAPEGPYVQIPMQGPSGGSGLPHPHPQQGPQLEPRGYSQQGYPAPFQPHEQQQQQLPGAGNYARGDGYRQEGHLLQQQQHDQVAGLGPGPGPGPYHQQHVQQQQQQQRQQKRKSRWDNDRAGAGDDGAPMAGSYDNTPEGNGPFRGTRPDGPPPPQQEQELLPPGHPHAPEFVLQHPQHQHQQGRGQGNPELHPNGVYTPEQPLQQGHQQHQNQPLQLQRQEYPGAQSHHAHAYPGYPGPGYSHPQLLPPDQQHQYHQQQQQSQHHYQQQQQPEGPAGSAQQEERRLKRSRWDPDPPAATPATSFPLQGPHAPAAGGDVTHLASPLGPEHPAARVPGGGMTEPGRATQPHASQHPPYNGAQAQPPNPQYGGGAQYGAPDPAPFGQSGHPHQQSYGIPPPGVPSGTTGQQPRQTAAPGPDSDAGRRPPWERQLEGGPGAAGRVEAEAAGPHRPGLQGPPLHPYQQQPQQQGQPDGAQSGAAWGDRQQQQQPQQQQPPWARVPWHAGIAAPPKEVAWSPQLQQQQQQQQAGMLSGQPQLSPPHPGAMEQQQQQQQQQAQPQMQSRPQQQQQQPQPSYSPPYVQAGLADRSGGQEHQRPNPTQQQAHSPPYAISQQQQQQPSAQGWPAPLGQQPQQQQQQQAQHAQHQPAATGGAIAVASTLAGAGGGASSAAATSGNTPGAQPLLTLGTITLPPNVDPAKLTSRDLLALLMQQRGADGGQLGGVLEALGRNGQAADQGGGVGAARAAPAPPPAASTAAAGGGAAGAGARALAAADGGGGGGGGQVAAPAAAVISGIAAGGVGQAAAVGSVDPVADATAAAAAAAAGALGRGPPQSGDPRLRR</sequence>
<dbReference type="STRING" id="3068.D8U933"/>
<feature type="compositionally biased region" description="Low complexity" evidence="1">
    <location>
        <begin position="205"/>
        <end position="233"/>
    </location>
</feature>
<proteinExistence type="predicted"/>
<evidence type="ECO:0000313" key="2">
    <source>
        <dbReference type="EMBL" id="EFJ43741.1"/>
    </source>
</evidence>
<feature type="compositionally biased region" description="Polar residues" evidence="1">
    <location>
        <begin position="915"/>
        <end position="924"/>
    </location>
</feature>
<accession>D8U933</accession>
<feature type="region of interest" description="Disordered" evidence="1">
    <location>
        <begin position="202"/>
        <end position="1161"/>
    </location>
</feature>
<feature type="compositionally biased region" description="Basic and acidic residues" evidence="1">
    <location>
        <begin position="933"/>
        <end position="944"/>
    </location>
</feature>
<feature type="compositionally biased region" description="Low complexity" evidence="1">
    <location>
        <begin position="293"/>
        <end position="308"/>
    </location>
</feature>
<feature type="compositionally biased region" description="Polar residues" evidence="1">
    <location>
        <begin position="9"/>
        <end position="21"/>
    </location>
</feature>
<dbReference type="RefSeq" id="XP_002955222.1">
    <property type="nucleotide sequence ID" value="XM_002955176.1"/>
</dbReference>
<feature type="compositionally biased region" description="Low complexity" evidence="1">
    <location>
        <begin position="714"/>
        <end position="733"/>
    </location>
</feature>
<feature type="compositionally biased region" description="Low complexity" evidence="1">
    <location>
        <begin position="745"/>
        <end position="793"/>
    </location>
</feature>
<feature type="region of interest" description="Disordered" evidence="1">
    <location>
        <begin position="1331"/>
        <end position="1352"/>
    </location>
</feature>
<dbReference type="InParanoid" id="D8U933"/>
<feature type="compositionally biased region" description="Low complexity" evidence="1">
    <location>
        <begin position="687"/>
        <end position="696"/>
    </location>
</feature>
<name>D8U933_VOLCA</name>
<feature type="compositionally biased region" description="Low complexity" evidence="1">
    <location>
        <begin position="482"/>
        <end position="491"/>
    </location>
</feature>
<feature type="compositionally biased region" description="Gly residues" evidence="1">
    <location>
        <begin position="428"/>
        <end position="446"/>
    </location>
</feature>